<dbReference type="EMBL" id="CAJPDR010000035">
    <property type="protein sequence ID" value="CAF9909356.1"/>
    <property type="molecule type" value="Genomic_DNA"/>
</dbReference>
<feature type="compositionally biased region" description="Low complexity" evidence="2">
    <location>
        <begin position="121"/>
        <end position="208"/>
    </location>
</feature>
<organism evidence="5 6">
    <name type="scientific">Alectoria fallacina</name>
    <dbReference type="NCBI Taxonomy" id="1903189"/>
    <lineage>
        <taxon>Eukaryota</taxon>
        <taxon>Fungi</taxon>
        <taxon>Dikarya</taxon>
        <taxon>Ascomycota</taxon>
        <taxon>Pezizomycotina</taxon>
        <taxon>Lecanoromycetes</taxon>
        <taxon>OSLEUM clade</taxon>
        <taxon>Lecanoromycetidae</taxon>
        <taxon>Lecanorales</taxon>
        <taxon>Lecanorineae</taxon>
        <taxon>Parmeliaceae</taxon>
        <taxon>Alectoria</taxon>
    </lineage>
</organism>
<evidence type="ECO:0000313" key="6">
    <source>
        <dbReference type="Proteomes" id="UP000664203"/>
    </source>
</evidence>
<feature type="chain" id="PRO_5034571607" description="Yeast cell wall synthesis Kre9/Knh1-like N-terminal domain-containing protein" evidence="3">
    <location>
        <begin position="19"/>
        <end position="229"/>
    </location>
</feature>
<name>A0A8H3ELF9_9LECA</name>
<keyword evidence="1 3" id="KW-0732">Signal</keyword>
<dbReference type="Pfam" id="PF10342">
    <property type="entry name" value="Kre9_KNH"/>
    <property type="match status" value="1"/>
</dbReference>
<dbReference type="InterPro" id="IPR052982">
    <property type="entry name" value="SRP1/TIP1-like"/>
</dbReference>
<evidence type="ECO:0000259" key="4">
    <source>
        <dbReference type="Pfam" id="PF10342"/>
    </source>
</evidence>
<gene>
    <name evidence="5" type="ORF">ALECFALPRED_005528</name>
</gene>
<keyword evidence="6" id="KW-1185">Reference proteome</keyword>
<dbReference type="OrthoDB" id="2260257at2759"/>
<evidence type="ECO:0000256" key="3">
    <source>
        <dbReference type="SAM" id="SignalP"/>
    </source>
</evidence>
<reference evidence="5" key="1">
    <citation type="submission" date="2021-03" db="EMBL/GenBank/DDBJ databases">
        <authorList>
            <person name="Tagirdzhanova G."/>
        </authorList>
    </citation>
    <scope>NUCLEOTIDE SEQUENCE</scope>
</reference>
<feature type="region of interest" description="Disordered" evidence="2">
    <location>
        <begin position="115"/>
        <end position="208"/>
    </location>
</feature>
<accession>A0A8H3ELF9</accession>
<evidence type="ECO:0000313" key="5">
    <source>
        <dbReference type="EMBL" id="CAF9909356.1"/>
    </source>
</evidence>
<feature type="domain" description="Yeast cell wall synthesis Kre9/Knh1-like N-terminal" evidence="4">
    <location>
        <begin position="34"/>
        <end position="115"/>
    </location>
</feature>
<proteinExistence type="predicted"/>
<dbReference type="PANTHER" id="PTHR40633:SF1">
    <property type="entry name" value="GPI ANCHORED SERINE-THREONINE RICH PROTEIN (AFU_ORTHOLOGUE AFUA_1G03630)"/>
    <property type="match status" value="1"/>
</dbReference>
<feature type="signal peptide" evidence="3">
    <location>
        <begin position="1"/>
        <end position="18"/>
    </location>
</feature>
<evidence type="ECO:0000256" key="2">
    <source>
        <dbReference type="SAM" id="MobiDB-lite"/>
    </source>
</evidence>
<dbReference type="PANTHER" id="PTHR40633">
    <property type="entry name" value="MATRIX PROTEIN, PUTATIVE (AFU_ORTHOLOGUE AFUA_8G05410)-RELATED"/>
    <property type="match status" value="1"/>
</dbReference>
<dbReference type="AlphaFoldDB" id="A0A8H3ELF9"/>
<protein>
    <recommendedName>
        <fullName evidence="4">Yeast cell wall synthesis Kre9/Knh1-like N-terminal domain-containing protein</fullName>
    </recommendedName>
</protein>
<sequence length="229" mass="22409">MRFSPLSIVACLFTAVAAQTGSTSNPPTTPPDFTVTAGISSTFTWTPTTSGTVTLTLRSGPASDLDKGTVLASGIANSGSCTFTVPAGTASGAYTIEISSDSDAKDANYSDNITVEDSDSVESASPSPSASTTTTSSSTSASFTSSSTDTSTTATNSEASTVSHTSTSKSGSSSSTSSATRSASSASGTSAPTSSTSTPTEPSKGANVGNVLTVNNGLLAVVLGILAAF</sequence>
<comment type="caution">
    <text evidence="5">The sequence shown here is derived from an EMBL/GenBank/DDBJ whole genome shotgun (WGS) entry which is preliminary data.</text>
</comment>
<dbReference type="InterPro" id="IPR018466">
    <property type="entry name" value="Kre9/Knh1-like_N"/>
</dbReference>
<dbReference type="Proteomes" id="UP000664203">
    <property type="component" value="Unassembled WGS sequence"/>
</dbReference>
<evidence type="ECO:0000256" key="1">
    <source>
        <dbReference type="ARBA" id="ARBA00022729"/>
    </source>
</evidence>